<proteinExistence type="predicted"/>
<sequence>EELLDHCRDQCLVESNKALDLLKENFDQKSSATSLIRSIIQQIQDGLFSKKVI</sequence>
<gene>
    <name evidence="1" type="ORF">SMN809_LOCUS69557</name>
</gene>
<name>A0A8S3HJ58_9BILA</name>
<evidence type="ECO:0000313" key="2">
    <source>
        <dbReference type="Proteomes" id="UP000676336"/>
    </source>
</evidence>
<accession>A0A8S3HJ58</accession>
<feature type="non-terminal residue" evidence="1">
    <location>
        <position position="1"/>
    </location>
</feature>
<protein>
    <submittedName>
        <fullName evidence="1">Uncharacterized protein</fullName>
    </submittedName>
</protein>
<dbReference type="AlphaFoldDB" id="A0A8S3HJ58"/>
<reference evidence="1" key="1">
    <citation type="submission" date="2021-02" db="EMBL/GenBank/DDBJ databases">
        <authorList>
            <person name="Nowell W R."/>
        </authorList>
    </citation>
    <scope>NUCLEOTIDE SEQUENCE</scope>
</reference>
<dbReference type="Proteomes" id="UP000676336">
    <property type="component" value="Unassembled WGS sequence"/>
</dbReference>
<evidence type="ECO:0000313" key="1">
    <source>
        <dbReference type="EMBL" id="CAF5183084.1"/>
    </source>
</evidence>
<dbReference type="EMBL" id="CAJOBI010319745">
    <property type="protein sequence ID" value="CAF5183084.1"/>
    <property type="molecule type" value="Genomic_DNA"/>
</dbReference>
<organism evidence="1 2">
    <name type="scientific">Rotaria magnacalcarata</name>
    <dbReference type="NCBI Taxonomy" id="392030"/>
    <lineage>
        <taxon>Eukaryota</taxon>
        <taxon>Metazoa</taxon>
        <taxon>Spiralia</taxon>
        <taxon>Gnathifera</taxon>
        <taxon>Rotifera</taxon>
        <taxon>Eurotatoria</taxon>
        <taxon>Bdelloidea</taxon>
        <taxon>Philodinida</taxon>
        <taxon>Philodinidae</taxon>
        <taxon>Rotaria</taxon>
    </lineage>
</organism>
<comment type="caution">
    <text evidence="1">The sequence shown here is derived from an EMBL/GenBank/DDBJ whole genome shotgun (WGS) entry which is preliminary data.</text>
</comment>